<evidence type="ECO:0000313" key="2">
    <source>
        <dbReference type="Proteomes" id="UP001281656"/>
    </source>
</evidence>
<evidence type="ECO:0000313" key="1">
    <source>
        <dbReference type="EMBL" id="MDW8800924.1"/>
    </source>
</evidence>
<dbReference type="RefSeq" id="WP_261672820.1">
    <property type="nucleotide sequence ID" value="NZ_JARUJP010000006.1"/>
</dbReference>
<name>A0ABU4JSI5_9CLOT</name>
<sequence>MENCLIAAETYYKDLDEYKSDVDTVIQYMISKKERLVFAVVAEKSGVTRFVVRKYPELRNYILTRMVYYKELQVINQKIDRATNNLIKSNKRLTFMSIVKKCRYNLEIIYENPYIKDRIREILVQNSGRYTPSNSRMEL</sequence>
<organism evidence="1 2">
    <name type="scientific">Clostridium tanneri</name>
    <dbReference type="NCBI Taxonomy" id="3037988"/>
    <lineage>
        <taxon>Bacteria</taxon>
        <taxon>Bacillati</taxon>
        <taxon>Bacillota</taxon>
        <taxon>Clostridia</taxon>
        <taxon>Eubacteriales</taxon>
        <taxon>Clostridiaceae</taxon>
        <taxon>Clostridium</taxon>
    </lineage>
</organism>
<dbReference type="Proteomes" id="UP001281656">
    <property type="component" value="Unassembled WGS sequence"/>
</dbReference>
<accession>A0ABU4JSI5</accession>
<keyword evidence="2" id="KW-1185">Reference proteome</keyword>
<dbReference type="EMBL" id="JARUJP010000006">
    <property type="protein sequence ID" value="MDW8800924.1"/>
    <property type="molecule type" value="Genomic_DNA"/>
</dbReference>
<comment type="caution">
    <text evidence="1">The sequence shown here is derived from an EMBL/GenBank/DDBJ whole genome shotgun (WGS) entry which is preliminary data.</text>
</comment>
<protein>
    <submittedName>
        <fullName evidence="1">Uncharacterized protein</fullName>
    </submittedName>
</protein>
<gene>
    <name evidence="1" type="ORF">P8V03_07130</name>
</gene>
<reference evidence="1 2" key="1">
    <citation type="submission" date="2023-04" db="EMBL/GenBank/DDBJ databases">
        <title>Clostridium tannerae sp. nov., isolated from the fecal material of an alpaca.</title>
        <authorList>
            <person name="Miller S."/>
            <person name="Hendry M."/>
            <person name="King J."/>
            <person name="Sankaranarayanan K."/>
            <person name="Lawson P.A."/>
        </authorList>
    </citation>
    <scope>NUCLEOTIDE SEQUENCE [LARGE SCALE GENOMIC DNA]</scope>
    <source>
        <strain evidence="1 2">A1-XYC3</strain>
    </source>
</reference>
<proteinExistence type="predicted"/>